<organism evidence="2 3">
    <name type="scientific">Tetrapyrgos nigripes</name>
    <dbReference type="NCBI Taxonomy" id="182062"/>
    <lineage>
        <taxon>Eukaryota</taxon>
        <taxon>Fungi</taxon>
        <taxon>Dikarya</taxon>
        <taxon>Basidiomycota</taxon>
        <taxon>Agaricomycotina</taxon>
        <taxon>Agaricomycetes</taxon>
        <taxon>Agaricomycetidae</taxon>
        <taxon>Agaricales</taxon>
        <taxon>Marasmiineae</taxon>
        <taxon>Marasmiaceae</taxon>
        <taxon>Tetrapyrgos</taxon>
    </lineage>
</organism>
<feature type="compositionally biased region" description="Low complexity" evidence="1">
    <location>
        <begin position="400"/>
        <end position="412"/>
    </location>
</feature>
<feature type="region of interest" description="Disordered" evidence="1">
    <location>
        <begin position="252"/>
        <end position="271"/>
    </location>
</feature>
<gene>
    <name evidence="2" type="ORF">D9758_004844</name>
</gene>
<dbReference type="OrthoDB" id="3232876at2759"/>
<feature type="compositionally biased region" description="Low complexity" evidence="1">
    <location>
        <begin position="202"/>
        <end position="216"/>
    </location>
</feature>
<reference evidence="2 3" key="1">
    <citation type="journal article" date="2020" name="ISME J.">
        <title>Uncovering the hidden diversity of litter-decomposition mechanisms in mushroom-forming fungi.</title>
        <authorList>
            <person name="Floudas D."/>
            <person name="Bentzer J."/>
            <person name="Ahren D."/>
            <person name="Johansson T."/>
            <person name="Persson P."/>
            <person name="Tunlid A."/>
        </authorList>
    </citation>
    <scope>NUCLEOTIDE SEQUENCE [LARGE SCALE GENOMIC DNA]</scope>
    <source>
        <strain evidence="2 3">CBS 291.85</strain>
    </source>
</reference>
<evidence type="ECO:0000313" key="3">
    <source>
        <dbReference type="Proteomes" id="UP000559256"/>
    </source>
</evidence>
<dbReference type="AlphaFoldDB" id="A0A8H5LIN0"/>
<proteinExistence type="predicted"/>
<sequence length="418" mass="46066">MLEEPLYELQDVNKDAFYTSKRGDFCALQQARLTDSLFHPICEWTMSSVNAFANPQAFPNPKPSNELPQEPAPSSFHAASPAPLSAQPTEPEYDPNDSVQPTVEELQQLGIKVRDFAYESALPAVPSYRRQARQVQPGPRPLKRARPDGEEDMEEPSSQRSDGDGEEDHVERRLAEPPEASTFSPRRGGHLDITAYEPIAESQQSGWSSPSHSQPPLVHGLESQGSDLYITTPFVTPNGSLQWEIKNTSDVPASQLDTNMDSDDDDELLNLGPGLARKLSLHHPPIDMQESLEALTPLPLSPLPSIAEPQTPPAKKQKRNTPPTPTTPRSSSPHSLSPSPRYHFRTRRPISSSGPPSSPPRKTSRSRPTRNLAPPEPEYDSGSFAISAQSSQRRSRSSSKTKNTGGSRSSSRPSRRRK</sequence>
<feature type="region of interest" description="Disordered" evidence="1">
    <location>
        <begin position="288"/>
        <end position="418"/>
    </location>
</feature>
<dbReference type="EMBL" id="JAACJM010000047">
    <property type="protein sequence ID" value="KAF5358925.1"/>
    <property type="molecule type" value="Genomic_DNA"/>
</dbReference>
<keyword evidence="3" id="KW-1185">Reference proteome</keyword>
<evidence type="ECO:0000256" key="1">
    <source>
        <dbReference type="SAM" id="MobiDB-lite"/>
    </source>
</evidence>
<dbReference type="Proteomes" id="UP000559256">
    <property type="component" value="Unassembled WGS sequence"/>
</dbReference>
<evidence type="ECO:0000313" key="2">
    <source>
        <dbReference type="EMBL" id="KAF5358925.1"/>
    </source>
</evidence>
<comment type="caution">
    <text evidence="2">The sequence shown here is derived from an EMBL/GenBank/DDBJ whole genome shotgun (WGS) entry which is preliminary data.</text>
</comment>
<accession>A0A8H5LIN0</accession>
<name>A0A8H5LIN0_9AGAR</name>
<feature type="region of interest" description="Disordered" evidence="1">
    <location>
        <begin position="55"/>
        <end position="106"/>
    </location>
</feature>
<feature type="compositionally biased region" description="Low complexity" evidence="1">
    <location>
        <begin position="291"/>
        <end position="309"/>
    </location>
</feature>
<feature type="region of interest" description="Disordered" evidence="1">
    <location>
        <begin position="128"/>
        <end position="222"/>
    </location>
</feature>
<protein>
    <submittedName>
        <fullName evidence="2">Uncharacterized protein</fullName>
    </submittedName>
</protein>
<feature type="compositionally biased region" description="Low complexity" evidence="1">
    <location>
        <begin position="327"/>
        <end position="340"/>
    </location>
</feature>
<feature type="compositionally biased region" description="Low complexity" evidence="1">
    <location>
        <begin position="72"/>
        <end position="86"/>
    </location>
</feature>